<feature type="transmembrane region" description="Helical" evidence="5">
    <location>
        <begin position="527"/>
        <end position="549"/>
    </location>
</feature>
<keyword evidence="5" id="KW-0472">Membrane</keyword>
<feature type="region of interest" description="Disordered" evidence="4">
    <location>
        <begin position="469"/>
        <end position="488"/>
    </location>
</feature>
<keyword evidence="1" id="KW-0805">Transcription regulation</keyword>
<dbReference type="AlphaFoldDB" id="A0A2T3B1P4"/>
<feature type="domain" description="Xylanolytic transcriptional activator regulatory" evidence="6">
    <location>
        <begin position="290"/>
        <end position="363"/>
    </location>
</feature>
<dbReference type="GeneID" id="36573827"/>
<evidence type="ECO:0000256" key="3">
    <source>
        <dbReference type="ARBA" id="ARBA00023242"/>
    </source>
</evidence>
<dbReference type="GO" id="GO:0006351">
    <property type="term" value="P:DNA-templated transcription"/>
    <property type="evidence" value="ECO:0007669"/>
    <property type="project" value="InterPro"/>
</dbReference>
<dbReference type="GO" id="GO:0000981">
    <property type="term" value="F:DNA-binding transcription factor activity, RNA polymerase II-specific"/>
    <property type="evidence" value="ECO:0007669"/>
    <property type="project" value="TreeGrafter"/>
</dbReference>
<dbReference type="RefSeq" id="XP_024720832.1">
    <property type="nucleotide sequence ID" value="XM_024865746.1"/>
</dbReference>
<gene>
    <name evidence="7" type="ORF">M430DRAFT_27930</name>
</gene>
<evidence type="ECO:0000256" key="5">
    <source>
        <dbReference type="SAM" id="Phobius"/>
    </source>
</evidence>
<feature type="compositionally biased region" description="Low complexity" evidence="4">
    <location>
        <begin position="469"/>
        <end position="483"/>
    </location>
</feature>
<organism evidence="7 8">
    <name type="scientific">Amorphotheca resinae ATCC 22711</name>
    <dbReference type="NCBI Taxonomy" id="857342"/>
    <lineage>
        <taxon>Eukaryota</taxon>
        <taxon>Fungi</taxon>
        <taxon>Dikarya</taxon>
        <taxon>Ascomycota</taxon>
        <taxon>Pezizomycotina</taxon>
        <taxon>Leotiomycetes</taxon>
        <taxon>Helotiales</taxon>
        <taxon>Amorphothecaceae</taxon>
        <taxon>Amorphotheca</taxon>
    </lineage>
</organism>
<evidence type="ECO:0000256" key="2">
    <source>
        <dbReference type="ARBA" id="ARBA00023163"/>
    </source>
</evidence>
<dbReference type="SMART" id="SM00906">
    <property type="entry name" value="Fungal_trans"/>
    <property type="match status" value="1"/>
</dbReference>
<dbReference type="EMBL" id="KZ679011">
    <property type="protein sequence ID" value="PSS18480.1"/>
    <property type="molecule type" value="Genomic_DNA"/>
</dbReference>
<keyword evidence="5" id="KW-0812">Transmembrane</keyword>
<accession>A0A2T3B1P4</accession>
<feature type="compositionally biased region" description="Pro residues" evidence="4">
    <location>
        <begin position="59"/>
        <end position="68"/>
    </location>
</feature>
<keyword evidence="2" id="KW-0804">Transcription</keyword>
<dbReference type="CDD" id="cd12148">
    <property type="entry name" value="fungal_TF_MHR"/>
    <property type="match status" value="1"/>
</dbReference>
<name>A0A2T3B1P4_AMORE</name>
<dbReference type="GO" id="GO:0000435">
    <property type="term" value="P:positive regulation of transcription from RNA polymerase II promoter by galactose"/>
    <property type="evidence" value="ECO:0007669"/>
    <property type="project" value="TreeGrafter"/>
</dbReference>
<evidence type="ECO:0000256" key="4">
    <source>
        <dbReference type="SAM" id="MobiDB-lite"/>
    </source>
</evidence>
<evidence type="ECO:0000313" key="8">
    <source>
        <dbReference type="Proteomes" id="UP000241818"/>
    </source>
</evidence>
<dbReference type="STRING" id="857342.A0A2T3B1P4"/>
<protein>
    <recommendedName>
        <fullName evidence="6">Xylanolytic transcriptional activator regulatory domain-containing protein</fullName>
    </recommendedName>
</protein>
<evidence type="ECO:0000259" key="6">
    <source>
        <dbReference type="SMART" id="SM00906"/>
    </source>
</evidence>
<sequence>MWTSERRLRVHRACDGCKKKKKQEQCIVSSEPVSKNEEQRPSTNQSRIKSPKRKFQPLEPAPSKPETPAPLDLPDENELPKDPAAEDETPIQNAGRLLQDGGGRLLYVGDSAALSFLQSIRRLVEGSLGASPFTTDPNRHKLVEASISTPPGYRHSCVLPDLETARYLTDSFFDNTVGLVEIFNRVAFTTRLLESYNNPLDADPQWLCQVNLVFAVGMQMRRGKPSPFSPEGKILERLEARGVKRAEIFYLTAKELKDPACDLEDGNFGAVQSLLLMTIFMLTAAKRNTAWAFLGMAVRLAYALGIHKEETLSIFHPIEQDTRRKLWQSLYIMDCFLSASLGRPSAITSGCVSELCPTTSLNQSTEENIHTIDLLASTDASKITGEILTRVYHKRKASRSIAYALSLRFSEWMKELPMRLHWRQILLEPENPQLTLKRLHINLIYFHGVILLTRPFLLYQISLQLKRTTNPPTTSTPEPQEQNGHSGNGKPEQMFCFHGACVRSAIHTITAVHAAFMSDALPKRDPFVIYYLFSATLVILANTFCCVYYEHDSETATHMALKVFEFCAEADLQARRYYAILKSFNDTLQASRTSTLSVSGAPDRRSIFNVLFGSGNSQTDIDLAAAENILFPGPLGEMGVNRTAASVQRDGHQYDNMGTNKMELDVPWPVTLPEGSKDAINFHDIWWSGGQDNFTLENDVQIPLYGLLENP</sequence>
<feature type="region of interest" description="Disordered" evidence="4">
    <location>
        <begin position="25"/>
        <end position="91"/>
    </location>
</feature>
<dbReference type="GO" id="GO:0008270">
    <property type="term" value="F:zinc ion binding"/>
    <property type="evidence" value="ECO:0007669"/>
    <property type="project" value="InterPro"/>
</dbReference>
<dbReference type="PANTHER" id="PTHR47424">
    <property type="entry name" value="REGULATORY PROTEIN GAL4"/>
    <property type="match status" value="1"/>
</dbReference>
<dbReference type="GO" id="GO:0005634">
    <property type="term" value="C:nucleus"/>
    <property type="evidence" value="ECO:0007669"/>
    <property type="project" value="TreeGrafter"/>
</dbReference>
<dbReference type="InterPro" id="IPR007219">
    <property type="entry name" value="XnlR_reg_dom"/>
</dbReference>
<evidence type="ECO:0000256" key="1">
    <source>
        <dbReference type="ARBA" id="ARBA00023015"/>
    </source>
</evidence>
<reference evidence="7 8" key="1">
    <citation type="journal article" date="2018" name="New Phytol.">
        <title>Comparative genomics and transcriptomics depict ericoid mycorrhizal fungi as versatile saprotrophs and plant mutualists.</title>
        <authorList>
            <person name="Martino E."/>
            <person name="Morin E."/>
            <person name="Grelet G.A."/>
            <person name="Kuo A."/>
            <person name="Kohler A."/>
            <person name="Daghino S."/>
            <person name="Barry K.W."/>
            <person name="Cichocki N."/>
            <person name="Clum A."/>
            <person name="Dockter R.B."/>
            <person name="Hainaut M."/>
            <person name="Kuo R.C."/>
            <person name="LaButti K."/>
            <person name="Lindahl B.D."/>
            <person name="Lindquist E.A."/>
            <person name="Lipzen A."/>
            <person name="Khouja H.R."/>
            <person name="Magnuson J."/>
            <person name="Murat C."/>
            <person name="Ohm R.A."/>
            <person name="Singer S.W."/>
            <person name="Spatafora J.W."/>
            <person name="Wang M."/>
            <person name="Veneault-Fourrey C."/>
            <person name="Henrissat B."/>
            <person name="Grigoriev I.V."/>
            <person name="Martin F.M."/>
            <person name="Perotto S."/>
        </authorList>
    </citation>
    <scope>NUCLEOTIDE SEQUENCE [LARGE SCALE GENOMIC DNA]</scope>
    <source>
        <strain evidence="7 8">ATCC 22711</strain>
    </source>
</reference>
<dbReference type="Proteomes" id="UP000241818">
    <property type="component" value="Unassembled WGS sequence"/>
</dbReference>
<proteinExistence type="predicted"/>
<dbReference type="InParanoid" id="A0A2T3B1P4"/>
<dbReference type="Pfam" id="PF04082">
    <property type="entry name" value="Fungal_trans"/>
    <property type="match status" value="1"/>
</dbReference>
<keyword evidence="3" id="KW-0539">Nucleus</keyword>
<dbReference type="OrthoDB" id="47007at2759"/>
<dbReference type="PANTHER" id="PTHR47424:SF9">
    <property type="entry name" value="TAH-2"/>
    <property type="match status" value="1"/>
</dbReference>
<dbReference type="GO" id="GO:0000978">
    <property type="term" value="F:RNA polymerase II cis-regulatory region sequence-specific DNA binding"/>
    <property type="evidence" value="ECO:0007669"/>
    <property type="project" value="TreeGrafter"/>
</dbReference>
<keyword evidence="8" id="KW-1185">Reference proteome</keyword>
<dbReference type="InterPro" id="IPR051127">
    <property type="entry name" value="Fungal_SecMet_Regulators"/>
</dbReference>
<evidence type="ECO:0000313" key="7">
    <source>
        <dbReference type="EMBL" id="PSS18480.1"/>
    </source>
</evidence>
<keyword evidence="5" id="KW-1133">Transmembrane helix</keyword>